<keyword evidence="1" id="KW-0732">Signal</keyword>
<accession>A0AAN7QMG2</accession>
<feature type="chain" id="PRO_5042815902" evidence="1">
    <location>
        <begin position="24"/>
        <end position="109"/>
    </location>
</feature>
<comment type="caution">
    <text evidence="2">The sequence shown here is derived from an EMBL/GenBank/DDBJ whole genome shotgun (WGS) entry which is preliminary data.</text>
</comment>
<keyword evidence="3" id="KW-1185">Reference proteome</keyword>
<gene>
    <name evidence="2" type="ORF">SAY86_014037</name>
</gene>
<organism evidence="2 3">
    <name type="scientific">Trapa natans</name>
    <name type="common">Water chestnut</name>
    <dbReference type="NCBI Taxonomy" id="22666"/>
    <lineage>
        <taxon>Eukaryota</taxon>
        <taxon>Viridiplantae</taxon>
        <taxon>Streptophyta</taxon>
        <taxon>Embryophyta</taxon>
        <taxon>Tracheophyta</taxon>
        <taxon>Spermatophyta</taxon>
        <taxon>Magnoliopsida</taxon>
        <taxon>eudicotyledons</taxon>
        <taxon>Gunneridae</taxon>
        <taxon>Pentapetalae</taxon>
        <taxon>rosids</taxon>
        <taxon>malvids</taxon>
        <taxon>Myrtales</taxon>
        <taxon>Lythraceae</taxon>
        <taxon>Trapa</taxon>
    </lineage>
</organism>
<evidence type="ECO:0000313" key="3">
    <source>
        <dbReference type="Proteomes" id="UP001346149"/>
    </source>
</evidence>
<sequence length="109" mass="11751">MAAPSRPFGSALFLILLLVISSAGNNGGAVEVEGEDLYIPLCLGGIPCEDQGGFDHCFCCLPESRHQRCFITMKECEKVCPPYTGRHHGRHITVLPKSPRAPEAASTQP</sequence>
<protein>
    <submittedName>
        <fullName evidence="2">Uncharacterized protein</fullName>
    </submittedName>
</protein>
<evidence type="ECO:0000256" key="1">
    <source>
        <dbReference type="SAM" id="SignalP"/>
    </source>
</evidence>
<feature type="signal peptide" evidence="1">
    <location>
        <begin position="1"/>
        <end position="23"/>
    </location>
</feature>
<evidence type="ECO:0000313" key="2">
    <source>
        <dbReference type="EMBL" id="KAK4772262.1"/>
    </source>
</evidence>
<proteinExistence type="predicted"/>
<dbReference type="Proteomes" id="UP001346149">
    <property type="component" value="Unassembled WGS sequence"/>
</dbReference>
<dbReference type="AlphaFoldDB" id="A0AAN7QMG2"/>
<dbReference type="EMBL" id="JAXQNO010000020">
    <property type="protein sequence ID" value="KAK4772262.1"/>
    <property type="molecule type" value="Genomic_DNA"/>
</dbReference>
<name>A0AAN7QMG2_TRANT</name>
<reference evidence="2 3" key="1">
    <citation type="journal article" date="2023" name="Hortic Res">
        <title>Pangenome of water caltrop reveals structural variations and asymmetric subgenome divergence after allopolyploidization.</title>
        <authorList>
            <person name="Zhang X."/>
            <person name="Chen Y."/>
            <person name="Wang L."/>
            <person name="Yuan Y."/>
            <person name="Fang M."/>
            <person name="Shi L."/>
            <person name="Lu R."/>
            <person name="Comes H.P."/>
            <person name="Ma Y."/>
            <person name="Chen Y."/>
            <person name="Huang G."/>
            <person name="Zhou Y."/>
            <person name="Zheng Z."/>
            <person name="Qiu Y."/>
        </authorList>
    </citation>
    <scope>NUCLEOTIDE SEQUENCE [LARGE SCALE GENOMIC DNA]</scope>
    <source>
        <strain evidence="2">F231</strain>
    </source>
</reference>